<dbReference type="PRINTS" id="PR00705">
    <property type="entry name" value="PAPAIN"/>
</dbReference>
<dbReference type="PROSITE" id="PS00639">
    <property type="entry name" value="THIOL_PROTEASE_HIS"/>
    <property type="match status" value="1"/>
</dbReference>
<dbReference type="Pfam" id="PF00112">
    <property type="entry name" value="Peptidase_C1"/>
    <property type="match status" value="1"/>
</dbReference>
<dbReference type="GO" id="GO:0008234">
    <property type="term" value="F:cysteine-type peptidase activity"/>
    <property type="evidence" value="ECO:0007669"/>
    <property type="project" value="InterPro"/>
</dbReference>
<dbReference type="SMART" id="SM00848">
    <property type="entry name" value="Inhibitor_I29"/>
    <property type="match status" value="1"/>
</dbReference>
<proteinExistence type="inferred from homology"/>
<sequence>MFLNFKNKYNKTYDNIHTHEYRYAIFLENLDIINDHNTNNNDWKMDINSFADLTRDEFASTYINGFNMPDLDKQAFMVNDYFETISNDLPESWDWVEKGAVTPVKDQAQCGSCWAFSTVGSLEGSYFLSSGKLVSFSEQELVDCSSSYGNQACQGGLMVDAFKYVIDKGICTEKSYSYKAVDGSCKKCTSVFKIKSFVDITPNDESALAQAVYNQPVSIAIEADQSVFQFYSSGVLTSSECGTNLDHGVTLVGFGVDSNTGKKFWKVKNSWGSSWGENGYIRLEKDIENKSGMCGLTLMASYPVV</sequence>
<dbReference type="SUPFAM" id="SSF54001">
    <property type="entry name" value="Cysteine proteinases"/>
    <property type="match status" value="1"/>
</dbReference>
<dbReference type="FunFam" id="3.90.70.10:FF:000039">
    <property type="entry name" value="Cysteine proteinase 2, putative"/>
    <property type="match status" value="1"/>
</dbReference>
<evidence type="ECO:0000256" key="1">
    <source>
        <dbReference type="ARBA" id="ARBA00008455"/>
    </source>
</evidence>
<dbReference type="PROSITE" id="PS00139">
    <property type="entry name" value="THIOL_PROTEASE_CYS"/>
    <property type="match status" value="1"/>
</dbReference>
<protein>
    <recommendedName>
        <fullName evidence="6">Peptidase C1A papain C-terminal domain-containing protein</fullName>
    </recommendedName>
</protein>
<dbReference type="InterPro" id="IPR000169">
    <property type="entry name" value="Pept_cys_AS"/>
</dbReference>
<dbReference type="SMART" id="SM00645">
    <property type="entry name" value="Pept_C1"/>
    <property type="match status" value="1"/>
</dbReference>
<reference evidence="5" key="1">
    <citation type="journal article" date="2020" name="Nature">
        <title>Giant virus diversity and host interactions through global metagenomics.</title>
        <authorList>
            <person name="Schulz F."/>
            <person name="Roux S."/>
            <person name="Paez-Espino D."/>
            <person name="Jungbluth S."/>
            <person name="Walsh D.A."/>
            <person name="Denef V.J."/>
            <person name="McMahon K.D."/>
            <person name="Konstantinidis K.T."/>
            <person name="Eloe-Fadrosh E.A."/>
            <person name="Kyrpides N.C."/>
            <person name="Woyke T."/>
        </authorList>
    </citation>
    <scope>NUCLEOTIDE SEQUENCE</scope>
    <source>
        <strain evidence="5">GVMAG-M-3300023179-111</strain>
    </source>
</reference>
<evidence type="ECO:0000259" key="3">
    <source>
        <dbReference type="SMART" id="SM00645"/>
    </source>
</evidence>
<feature type="domain" description="Peptidase C1A papain C-terminal" evidence="3">
    <location>
        <begin position="89"/>
        <end position="304"/>
    </location>
</feature>
<comment type="similarity">
    <text evidence="1">Belongs to the peptidase C1 family.</text>
</comment>
<dbReference type="Gene3D" id="3.90.70.10">
    <property type="entry name" value="Cysteine proteinases"/>
    <property type="match status" value="1"/>
</dbReference>
<dbReference type="InterPro" id="IPR025660">
    <property type="entry name" value="Pept_his_AS"/>
</dbReference>
<dbReference type="InterPro" id="IPR013128">
    <property type="entry name" value="Peptidase_C1A"/>
</dbReference>
<dbReference type="CDD" id="cd02248">
    <property type="entry name" value="Peptidase_C1A"/>
    <property type="match status" value="1"/>
</dbReference>
<dbReference type="Pfam" id="PF08246">
    <property type="entry name" value="Inhibitor_I29"/>
    <property type="match status" value="1"/>
</dbReference>
<dbReference type="AlphaFoldDB" id="A0A6C0E0D1"/>
<dbReference type="InterPro" id="IPR039417">
    <property type="entry name" value="Peptidase_C1A_papain-like"/>
</dbReference>
<evidence type="ECO:0000313" key="5">
    <source>
        <dbReference type="EMBL" id="QHT22586.1"/>
    </source>
</evidence>
<dbReference type="InterPro" id="IPR013201">
    <property type="entry name" value="Prot_inhib_I29"/>
</dbReference>
<organism evidence="5">
    <name type="scientific">viral metagenome</name>
    <dbReference type="NCBI Taxonomy" id="1070528"/>
    <lineage>
        <taxon>unclassified sequences</taxon>
        <taxon>metagenomes</taxon>
        <taxon>organismal metagenomes</taxon>
    </lineage>
</organism>
<keyword evidence="2" id="KW-1015">Disulfide bond</keyword>
<dbReference type="InterPro" id="IPR000668">
    <property type="entry name" value="Peptidase_C1A_C"/>
</dbReference>
<dbReference type="GO" id="GO:0006508">
    <property type="term" value="P:proteolysis"/>
    <property type="evidence" value="ECO:0007669"/>
    <property type="project" value="InterPro"/>
</dbReference>
<accession>A0A6C0E0D1</accession>
<evidence type="ECO:0000256" key="2">
    <source>
        <dbReference type="ARBA" id="ARBA00023157"/>
    </source>
</evidence>
<evidence type="ECO:0000259" key="4">
    <source>
        <dbReference type="SMART" id="SM00848"/>
    </source>
</evidence>
<name>A0A6C0E0D1_9ZZZZ</name>
<feature type="domain" description="Cathepsin propeptide inhibitor" evidence="4">
    <location>
        <begin position="2"/>
        <end position="58"/>
    </location>
</feature>
<dbReference type="PANTHER" id="PTHR12411">
    <property type="entry name" value="CYSTEINE PROTEASE FAMILY C1-RELATED"/>
    <property type="match status" value="1"/>
</dbReference>
<dbReference type="InterPro" id="IPR038765">
    <property type="entry name" value="Papain-like_cys_pep_sf"/>
</dbReference>
<dbReference type="EMBL" id="MN739713">
    <property type="protein sequence ID" value="QHT22586.1"/>
    <property type="molecule type" value="Genomic_DNA"/>
</dbReference>
<evidence type="ECO:0008006" key="6">
    <source>
        <dbReference type="Google" id="ProtNLM"/>
    </source>
</evidence>